<dbReference type="Gene3D" id="3.40.50.1820">
    <property type="entry name" value="alpha/beta hydrolase"/>
    <property type="match status" value="1"/>
</dbReference>
<dbReference type="EMBL" id="SPQC01000043">
    <property type="protein sequence ID" value="TFU20944.1"/>
    <property type="molecule type" value="Genomic_DNA"/>
</dbReference>
<evidence type="ECO:0000313" key="2">
    <source>
        <dbReference type="EMBL" id="TFU20944.1"/>
    </source>
</evidence>
<name>A0A4Y9F3Q6_9MICC</name>
<comment type="caution">
    <text evidence="2">The sequence shown here is derived from an EMBL/GenBank/DDBJ whole genome shotgun (WGS) entry which is preliminary data.</text>
</comment>
<dbReference type="STRING" id="85336.A7979_03005"/>
<dbReference type="OrthoDB" id="9801217at2"/>
<dbReference type="AlphaFoldDB" id="A0A4Y9F3Q6"/>
<dbReference type="PANTHER" id="PTHR11614">
    <property type="entry name" value="PHOSPHOLIPASE-RELATED"/>
    <property type="match status" value="1"/>
</dbReference>
<accession>A0A4Y9F3Q6</accession>
<organism evidence="2 3">
    <name type="scientific">Rothia nasimurium</name>
    <dbReference type="NCBI Taxonomy" id="85336"/>
    <lineage>
        <taxon>Bacteria</taxon>
        <taxon>Bacillati</taxon>
        <taxon>Actinomycetota</taxon>
        <taxon>Actinomycetes</taxon>
        <taxon>Micrococcales</taxon>
        <taxon>Micrococcaceae</taxon>
        <taxon>Rothia</taxon>
    </lineage>
</organism>
<sequence>MTQPDILGAPYTAETIDLGRDAEGPIVATLVHRPADAGGADAAPQLPVSAQRKGGAAQPAVLYLHGFVDYFFQKDLGDWWAARGHDFYALDLRKYGRSLLPEQTPFYTENLDDYFEDLTAAWQLITGRDGHQQVILMAHSTGGLIASLWASRIAPLELAAVVLNSPWLDHFNNPLERALMTGSVATLARFKPRAIVQKEQEDAYARSLHAEHAGTWQFNTDWKTLNFPPVYAGWLAAVRRAHRQLQRGLDIQAPILLLTSARSGKLTNPTDRHDFDAVLNVQGIRRWGLGLGKDVTSRVIDGGTHDLVLSPEPARTATYRAIGEFIDRL</sequence>
<dbReference type="InterPro" id="IPR051044">
    <property type="entry name" value="MAG_DAG_Lipase"/>
</dbReference>
<dbReference type="SUPFAM" id="SSF53474">
    <property type="entry name" value="alpha/beta-Hydrolases"/>
    <property type="match status" value="1"/>
</dbReference>
<dbReference type="GO" id="GO:0016787">
    <property type="term" value="F:hydrolase activity"/>
    <property type="evidence" value="ECO:0007669"/>
    <property type="project" value="UniProtKB-KW"/>
</dbReference>
<gene>
    <name evidence="2" type="ORF">E4U03_10275</name>
</gene>
<dbReference type="Proteomes" id="UP000297951">
    <property type="component" value="Unassembled WGS sequence"/>
</dbReference>
<dbReference type="Pfam" id="PF12146">
    <property type="entry name" value="Hydrolase_4"/>
    <property type="match status" value="1"/>
</dbReference>
<protein>
    <submittedName>
        <fullName evidence="2">Alpha/beta hydrolase</fullName>
    </submittedName>
</protein>
<evidence type="ECO:0000313" key="3">
    <source>
        <dbReference type="Proteomes" id="UP000297951"/>
    </source>
</evidence>
<dbReference type="InterPro" id="IPR022742">
    <property type="entry name" value="Hydrolase_4"/>
</dbReference>
<dbReference type="RefSeq" id="WP_135013578.1">
    <property type="nucleotide sequence ID" value="NZ_JADGLK010000043.1"/>
</dbReference>
<evidence type="ECO:0000259" key="1">
    <source>
        <dbReference type="Pfam" id="PF12146"/>
    </source>
</evidence>
<proteinExistence type="predicted"/>
<reference evidence="2 3" key="1">
    <citation type="submission" date="2019-03" db="EMBL/GenBank/DDBJ databases">
        <title>Diversity of the mouse oral microbiome.</title>
        <authorList>
            <person name="Joseph S."/>
            <person name="Aduse-Opoku J."/>
            <person name="Curtis M."/>
            <person name="Wade W."/>
            <person name="Hashim A."/>
        </authorList>
    </citation>
    <scope>NUCLEOTIDE SEQUENCE [LARGE SCALE GENOMIC DNA]</scope>
    <source>
        <strain evidence="3">irhom_31</strain>
    </source>
</reference>
<feature type="domain" description="Serine aminopeptidase S33" evidence="1">
    <location>
        <begin position="57"/>
        <end position="275"/>
    </location>
</feature>
<keyword evidence="2" id="KW-0378">Hydrolase</keyword>
<dbReference type="InterPro" id="IPR029058">
    <property type="entry name" value="AB_hydrolase_fold"/>
</dbReference>